<dbReference type="EMBL" id="MGJZ01000018">
    <property type="protein sequence ID" value="OGN17050.1"/>
    <property type="molecule type" value="Genomic_DNA"/>
</dbReference>
<name>A0A1F8FWJ0_9BACT</name>
<feature type="region of interest" description="Disordered" evidence="1">
    <location>
        <begin position="64"/>
        <end position="88"/>
    </location>
</feature>
<accession>A0A1F8FWJ0</accession>
<evidence type="ECO:0000313" key="3">
    <source>
        <dbReference type="Proteomes" id="UP000178117"/>
    </source>
</evidence>
<feature type="compositionally biased region" description="Basic and acidic residues" evidence="1">
    <location>
        <begin position="71"/>
        <end position="88"/>
    </location>
</feature>
<evidence type="ECO:0000256" key="1">
    <source>
        <dbReference type="SAM" id="MobiDB-lite"/>
    </source>
</evidence>
<comment type="caution">
    <text evidence="2">The sequence shown here is derived from an EMBL/GenBank/DDBJ whole genome shotgun (WGS) entry which is preliminary data.</text>
</comment>
<protein>
    <submittedName>
        <fullName evidence="2">Uncharacterized protein</fullName>
    </submittedName>
</protein>
<sequence>MEQFESAPGSIGEKYNLLKQRVDNLSRDLEQARTDAELNLEDRIWDVRIQNLEAALQAAQEDLDAFQTRHGHTEEQPLEKSEEVETAA</sequence>
<dbReference type="Proteomes" id="UP000178117">
    <property type="component" value="Unassembled WGS sequence"/>
</dbReference>
<proteinExistence type="predicted"/>
<organism evidence="2 3">
    <name type="scientific">Candidatus Yanofskybacteria bacterium RIFCSPHIGHO2_02_FULL_50_12</name>
    <dbReference type="NCBI Taxonomy" id="1802685"/>
    <lineage>
        <taxon>Bacteria</taxon>
        <taxon>Candidatus Yanofskyibacteriota</taxon>
    </lineage>
</organism>
<evidence type="ECO:0000313" key="2">
    <source>
        <dbReference type="EMBL" id="OGN17050.1"/>
    </source>
</evidence>
<dbReference type="AlphaFoldDB" id="A0A1F8FWJ0"/>
<gene>
    <name evidence="2" type="ORF">A3C88_02525</name>
</gene>
<reference evidence="2 3" key="1">
    <citation type="journal article" date="2016" name="Nat. Commun.">
        <title>Thousands of microbial genomes shed light on interconnected biogeochemical processes in an aquifer system.</title>
        <authorList>
            <person name="Anantharaman K."/>
            <person name="Brown C.T."/>
            <person name="Hug L.A."/>
            <person name="Sharon I."/>
            <person name="Castelle C.J."/>
            <person name="Probst A.J."/>
            <person name="Thomas B.C."/>
            <person name="Singh A."/>
            <person name="Wilkins M.J."/>
            <person name="Karaoz U."/>
            <person name="Brodie E.L."/>
            <person name="Williams K.H."/>
            <person name="Hubbard S.S."/>
            <person name="Banfield J.F."/>
        </authorList>
    </citation>
    <scope>NUCLEOTIDE SEQUENCE [LARGE SCALE GENOMIC DNA]</scope>
</reference>